<dbReference type="PANTHER" id="PTHR10272:SF14">
    <property type="entry name" value="PAF ACETYLHYDROLASE FAMILY PROTEIN"/>
    <property type="match status" value="1"/>
</dbReference>
<evidence type="ECO:0000256" key="2">
    <source>
        <dbReference type="ARBA" id="ARBA00022801"/>
    </source>
</evidence>
<dbReference type="GO" id="GO:0016042">
    <property type="term" value="P:lipid catabolic process"/>
    <property type="evidence" value="ECO:0007669"/>
    <property type="project" value="UniProtKB-KW"/>
</dbReference>
<sequence>MLFSNCLLTWTFLTICSASPTAPNQIKLPRPAGKYEVGLSITELVDHNRTQPFAPNGTLVKLMISVFYPVTHQHHSISGAYMTPDAALIEDNTLSKQGLAAPNGTFGKLALQLASDQTIQSRKDKSSCEHPAEYPLVIFMPGEGTTRLFYSQIVASVASKGYIVVAIDAPYDVDVVQYTDGSFAYINQTLWANDNPELADVALLAIQTRMADVSFVLDSLSNTTLAHSLIPNLPAYGLNTTHTAMFGHSLGGATAYSILDTEDRILGGLTMDGDLNGPPLLNGSSKPFMFIGSAGHTRENANDDPGSTWLSGWPKLLGWKKYLMVANTMHYDFSDYPIVFETLGITPANGTAFYLGDIKGKRQLEIVTSYVGAFLDFVLLGKESRLLDGPVKDFSEVTFEN</sequence>
<dbReference type="Proteomes" id="UP000481288">
    <property type="component" value="Unassembled WGS sequence"/>
</dbReference>
<feature type="chain" id="PRO_5028926207" description="1-alkyl-2-acetylglycerophosphocholine esterase" evidence="5">
    <location>
        <begin position="19"/>
        <end position="401"/>
    </location>
</feature>
<comment type="caution">
    <text evidence="6">The sequence shown here is derived from an EMBL/GenBank/DDBJ whole genome shotgun (WGS) entry which is preliminary data.</text>
</comment>
<proteinExistence type="predicted"/>
<evidence type="ECO:0000313" key="7">
    <source>
        <dbReference type="Proteomes" id="UP000481288"/>
    </source>
</evidence>
<dbReference type="Gene3D" id="3.40.50.1820">
    <property type="entry name" value="alpha/beta hydrolase"/>
    <property type="match status" value="1"/>
</dbReference>
<dbReference type="Pfam" id="PF03403">
    <property type="entry name" value="PAF-AH_p_II"/>
    <property type="match status" value="1"/>
</dbReference>
<dbReference type="PANTHER" id="PTHR10272">
    <property type="entry name" value="PLATELET-ACTIVATING FACTOR ACETYLHYDROLASE"/>
    <property type="match status" value="1"/>
</dbReference>
<feature type="signal peptide" evidence="5">
    <location>
        <begin position="1"/>
        <end position="18"/>
    </location>
</feature>
<dbReference type="GO" id="GO:0003847">
    <property type="term" value="F:1-alkyl-2-acetylglycerophosphocholine esterase activity"/>
    <property type="evidence" value="ECO:0007669"/>
    <property type="project" value="UniProtKB-EC"/>
</dbReference>
<keyword evidence="3" id="KW-0442">Lipid degradation</keyword>
<protein>
    <recommendedName>
        <fullName evidence="1">1-alkyl-2-acetylglycerophosphocholine esterase</fullName>
        <ecNumber evidence="1">3.1.1.47</ecNumber>
    </recommendedName>
</protein>
<organism evidence="6 7">
    <name type="scientific">Lachnellula cervina</name>
    <dbReference type="NCBI Taxonomy" id="1316786"/>
    <lineage>
        <taxon>Eukaryota</taxon>
        <taxon>Fungi</taxon>
        <taxon>Dikarya</taxon>
        <taxon>Ascomycota</taxon>
        <taxon>Pezizomycotina</taxon>
        <taxon>Leotiomycetes</taxon>
        <taxon>Helotiales</taxon>
        <taxon>Lachnaceae</taxon>
        <taxon>Lachnellula</taxon>
    </lineage>
</organism>
<gene>
    <name evidence="6" type="ORF">LCER1_G004302</name>
</gene>
<dbReference type="InterPro" id="IPR029058">
    <property type="entry name" value="AB_hydrolase_fold"/>
</dbReference>
<evidence type="ECO:0000256" key="1">
    <source>
        <dbReference type="ARBA" id="ARBA00013201"/>
    </source>
</evidence>
<keyword evidence="4" id="KW-0443">Lipid metabolism</keyword>
<name>A0A7D8YMM1_9HELO</name>
<evidence type="ECO:0000313" key="6">
    <source>
        <dbReference type="EMBL" id="TVY55099.1"/>
    </source>
</evidence>
<dbReference type="AlphaFoldDB" id="A0A7D8YMM1"/>
<dbReference type="SUPFAM" id="SSF53474">
    <property type="entry name" value="alpha/beta-Hydrolases"/>
    <property type="match status" value="1"/>
</dbReference>
<reference evidence="6 7" key="1">
    <citation type="submission" date="2018-05" db="EMBL/GenBank/DDBJ databases">
        <title>Whole genome sequencing for identification of molecular markers to develop diagnostic detection tools for the regulated plant pathogen Lachnellula willkommii.</title>
        <authorList>
            <person name="Giroux E."/>
            <person name="Bilodeau G."/>
        </authorList>
    </citation>
    <scope>NUCLEOTIDE SEQUENCE [LARGE SCALE GENOMIC DNA]</scope>
    <source>
        <strain evidence="6 7">CBS 625.97</strain>
    </source>
</reference>
<evidence type="ECO:0000256" key="3">
    <source>
        <dbReference type="ARBA" id="ARBA00022963"/>
    </source>
</evidence>
<dbReference type="EC" id="3.1.1.47" evidence="1"/>
<keyword evidence="5" id="KW-0732">Signal</keyword>
<dbReference type="OrthoDB" id="2363873at2759"/>
<evidence type="ECO:0000256" key="4">
    <source>
        <dbReference type="ARBA" id="ARBA00023098"/>
    </source>
</evidence>
<dbReference type="EMBL" id="QGMG01000275">
    <property type="protein sequence ID" value="TVY55099.1"/>
    <property type="molecule type" value="Genomic_DNA"/>
</dbReference>
<evidence type="ECO:0000256" key="5">
    <source>
        <dbReference type="SAM" id="SignalP"/>
    </source>
</evidence>
<keyword evidence="7" id="KW-1185">Reference proteome</keyword>
<accession>A0A7D8YMM1</accession>
<keyword evidence="2" id="KW-0378">Hydrolase</keyword>